<dbReference type="AlphaFoldDB" id="A0A081KB98"/>
<name>A0A081KB98_9GAMM</name>
<feature type="domain" description="NACHT" evidence="1">
    <location>
        <begin position="164"/>
        <end position="293"/>
    </location>
</feature>
<dbReference type="STRING" id="305900.GV64_12340"/>
<dbReference type="PANTHER" id="PTHR46844:SF1">
    <property type="entry name" value="SLR5058 PROTEIN"/>
    <property type="match status" value="1"/>
</dbReference>
<evidence type="ECO:0000313" key="2">
    <source>
        <dbReference type="EMBL" id="KEI71424.1"/>
    </source>
</evidence>
<protein>
    <recommendedName>
        <fullName evidence="1">NACHT domain-containing protein</fullName>
    </recommendedName>
</protein>
<proteinExistence type="predicted"/>
<gene>
    <name evidence="2" type="ORF">GV64_12340</name>
</gene>
<evidence type="ECO:0000313" key="3">
    <source>
        <dbReference type="Proteomes" id="UP000027997"/>
    </source>
</evidence>
<dbReference type="InterPro" id="IPR027417">
    <property type="entry name" value="P-loop_NTPase"/>
</dbReference>
<dbReference type="Proteomes" id="UP000027997">
    <property type="component" value="Unassembled WGS sequence"/>
</dbReference>
<evidence type="ECO:0000259" key="1">
    <source>
        <dbReference type="PROSITE" id="PS50837"/>
    </source>
</evidence>
<dbReference type="Gene3D" id="3.40.50.300">
    <property type="entry name" value="P-loop containing nucleotide triphosphate hydrolases"/>
    <property type="match status" value="1"/>
</dbReference>
<comment type="caution">
    <text evidence="2">The sequence shown here is derived from an EMBL/GenBank/DDBJ whole genome shotgun (WGS) entry which is preliminary data.</text>
</comment>
<dbReference type="PANTHER" id="PTHR46844">
    <property type="entry name" value="SLR5058 PROTEIN"/>
    <property type="match status" value="1"/>
</dbReference>
<organism evidence="2 3">
    <name type="scientific">Endozoicomonas elysicola</name>
    <dbReference type="NCBI Taxonomy" id="305900"/>
    <lineage>
        <taxon>Bacteria</taxon>
        <taxon>Pseudomonadati</taxon>
        <taxon>Pseudomonadota</taxon>
        <taxon>Gammaproteobacteria</taxon>
        <taxon>Oceanospirillales</taxon>
        <taxon>Endozoicomonadaceae</taxon>
        <taxon>Endozoicomonas</taxon>
    </lineage>
</organism>
<dbReference type="RefSeq" id="WP_020583018.1">
    <property type="nucleotide sequence ID" value="NZ_JOJP01000001.1"/>
</dbReference>
<dbReference type="InterPro" id="IPR007111">
    <property type="entry name" value="NACHT_NTPase"/>
</dbReference>
<keyword evidence="3" id="KW-1185">Reference proteome</keyword>
<dbReference type="SUPFAM" id="SSF52540">
    <property type="entry name" value="P-loop containing nucleoside triphosphate hydrolases"/>
    <property type="match status" value="1"/>
</dbReference>
<dbReference type="PROSITE" id="PS50837">
    <property type="entry name" value="NACHT"/>
    <property type="match status" value="1"/>
</dbReference>
<sequence length="585" mass="66727">MDDVMLEGGKSTSKSIASDVYIGVKSWYKKLDPTGDKLEGYREGINHALNKVQIMGMDSHKQISDIYIALRVHSNMRKLSSDKPADKYIYDKDNPESSLLLDNENAFDIDGSLRSLGYGHIPESLKRLGKSSEAKSVEDLSINDGLTNHVYHGKEAFSFVDGEEKVLVLGQPGCGKTTFLKSLALAYSHVFKPDVELGFLIPIFVRLRDFYIDGVGSSDLFLKFILEAVSELSSVSFIDNWMQQKIEKGQCVFLIDGVDELSDEQSKNVLNCFRKFVNKYHKNKFVVTCRTSAYEHGLEGFKICEVDDFNDKDLGAFISQWFGDQVKTRKTLANDLKTSLIARDLCKTPLLATMICLMYQYNKRIPNNRFELYESCLDALMYRWDSFRSIDRSRKITSISDNAKKAILAKVARTTFDDDKLYVRKNYLLSLLSKEIDRLSLKISSSELLYDYESNMGILVETDVNLYTFSHLTFHEYFTALHYLELRNENQIIDKALGGHKYKEVLLLIMEKTLDADRLGLILIGRIKSEVISTGLSNSYVEGLIQDVLRSSVLFDKRVRAALHEVYSELMSLPDPFDVYDDDFL</sequence>
<dbReference type="Pfam" id="PF05729">
    <property type="entry name" value="NACHT"/>
    <property type="match status" value="1"/>
</dbReference>
<reference evidence="2 3" key="1">
    <citation type="submission" date="2014-06" db="EMBL/GenBank/DDBJ databases">
        <title>Whole Genome Sequences of Three Symbiotic Endozoicomonas Bacteria.</title>
        <authorList>
            <person name="Neave M.J."/>
            <person name="Apprill A."/>
            <person name="Voolstra C.R."/>
        </authorList>
    </citation>
    <scope>NUCLEOTIDE SEQUENCE [LARGE SCALE GENOMIC DNA]</scope>
    <source>
        <strain evidence="2 3">DSM 22380</strain>
    </source>
</reference>
<accession>A0A081KB98</accession>
<dbReference type="eggNOG" id="COG5635">
    <property type="taxonomic scope" value="Bacteria"/>
</dbReference>
<dbReference type="EMBL" id="JOJP01000001">
    <property type="protein sequence ID" value="KEI71424.1"/>
    <property type="molecule type" value="Genomic_DNA"/>
</dbReference>